<dbReference type="PANTHER" id="PTHR12829:SF4">
    <property type="entry name" value="N(6)-ADENINE-SPECIFIC METHYLTRANSFERASE METTL4"/>
    <property type="match status" value="1"/>
</dbReference>
<sequence>MPHIREHETKLWTLWITDKGMDSTQISRLFMRTELIVLIGFLLILLVEQVFSACGHHHSSSSRGHCCRNAPTGRKSSTVGNKEGDDTTATTATALLSIGGDEEPLVLDSFDSEDSEGGGANSAPTIEFRHIDDGHEEHHGPTAHSGHSHLNVLSASGGRLTFSSCLLLLGLSTHSLFEGVALGVQTEKNEFYSLLLAIMLHEVLCSVAFGVNLAQQKTPIGISFVAASILAACIPVGMCSSILVNSLDSSSSLVARFILEGLAAGTFIYVACVEMLSAELHSSNSEHATNRSGIYKAISVIAGVVIFFAVTVLFGGHTTRSAITTAPPTLHLIDREFHDPLYTALSLPFGFAAAFVTALEIADDLIKESIEMPTEKPPYVRAIGNDFMIMDELAYYTLLYDEAKYSLIDRVFHDPLYTALSLPFGFAAAFVTALEIADDLIKESIEMPTEKPPYVRAIGNDFMIMDELAYYTLLYDEAKYSLIDRVFHDPLYTALSLPFGFAAAFVTALEIADDLIKESIEMPTEKPPYVRAIGNDFMIMDELAYYTSLYDEANLQPNEDFYALKSPFRMRSQIEAEKDAAITGRVRRKRKHNENLNTDPDFIQLCKDIEVRCLRIIAANSECFETPEHKLEDENNEQARMAVSCEDTSDSSSNILNCIAPKSEPSLGDYHLSADYSIIERVPDECTLWTNECSRSVFLTCGSQTFVIPSKSSFIIGDVSLSRHLIARGILYDLIVMDPPWTNKSVKRIKPYTTFNECELLELRISELLKESGLLAIWVTNNKKLRGYVDEVIQSFGLVKVATCHWLKVGSLNVTKSGQPICAFQPHHKVPFETFVLACKQSFFDNYNARIESDFLLIRNLTKLSRSRRGEAVPPMFVRPSVPDWIVTKSGQPICAFQPHHKVPFETFVLACKQSFFDNYNARIESDFLLISTPSAIHSRKPPLLPMLKAINAINECTCLELYGRYLLPNTTTIGFEALKLQSLRAFKMRQTAG</sequence>
<reference evidence="9" key="1">
    <citation type="submission" date="2023-03" db="UniProtKB">
        <authorList>
            <consortium name="WormBaseParasite"/>
        </authorList>
    </citation>
    <scope>IDENTIFICATION</scope>
</reference>
<evidence type="ECO:0000256" key="6">
    <source>
        <dbReference type="SAM" id="MobiDB-lite"/>
    </source>
</evidence>
<dbReference type="GO" id="GO:0003676">
    <property type="term" value="F:nucleic acid binding"/>
    <property type="evidence" value="ECO:0007669"/>
    <property type="project" value="InterPro"/>
</dbReference>
<evidence type="ECO:0000256" key="7">
    <source>
        <dbReference type="SAM" id="Phobius"/>
    </source>
</evidence>
<dbReference type="AlphaFoldDB" id="A0A9J2PNH3"/>
<dbReference type="PROSITE" id="PS51143">
    <property type="entry name" value="MT_A70"/>
    <property type="match status" value="1"/>
</dbReference>
<feature type="transmembrane region" description="Helical" evidence="7">
    <location>
        <begin position="220"/>
        <end position="247"/>
    </location>
</feature>
<protein>
    <submittedName>
        <fullName evidence="9">Uncharacterized protein</fullName>
    </submittedName>
</protein>
<dbReference type="GO" id="GO:0046873">
    <property type="term" value="F:metal ion transmembrane transporter activity"/>
    <property type="evidence" value="ECO:0007669"/>
    <property type="project" value="InterPro"/>
</dbReference>
<dbReference type="GO" id="GO:0032259">
    <property type="term" value="P:methylation"/>
    <property type="evidence" value="ECO:0007669"/>
    <property type="project" value="InterPro"/>
</dbReference>
<organism evidence="8 9">
    <name type="scientific">Ascaris lumbricoides</name>
    <name type="common">Giant roundworm</name>
    <dbReference type="NCBI Taxonomy" id="6252"/>
    <lineage>
        <taxon>Eukaryota</taxon>
        <taxon>Metazoa</taxon>
        <taxon>Ecdysozoa</taxon>
        <taxon>Nematoda</taxon>
        <taxon>Chromadorea</taxon>
        <taxon>Rhabditida</taxon>
        <taxon>Spirurina</taxon>
        <taxon>Ascaridomorpha</taxon>
        <taxon>Ascaridoidea</taxon>
        <taxon>Ascarididae</taxon>
        <taxon>Ascaris</taxon>
    </lineage>
</organism>
<feature type="transmembrane region" description="Helical" evidence="7">
    <location>
        <begin position="35"/>
        <end position="54"/>
    </location>
</feature>
<dbReference type="InterPro" id="IPR029063">
    <property type="entry name" value="SAM-dependent_MTases_sf"/>
</dbReference>
<feature type="transmembrane region" description="Helical" evidence="7">
    <location>
        <begin position="294"/>
        <end position="314"/>
    </location>
</feature>
<dbReference type="Pfam" id="PF02535">
    <property type="entry name" value="Zip"/>
    <property type="match status" value="1"/>
</dbReference>
<dbReference type="Proteomes" id="UP000036681">
    <property type="component" value="Unplaced"/>
</dbReference>
<dbReference type="GO" id="GO:0005634">
    <property type="term" value="C:nucleus"/>
    <property type="evidence" value="ECO:0007669"/>
    <property type="project" value="TreeGrafter"/>
</dbReference>
<evidence type="ECO:0000256" key="5">
    <source>
        <dbReference type="PROSITE-ProRule" id="PRU00489"/>
    </source>
</evidence>
<evidence type="ECO:0000256" key="4">
    <source>
        <dbReference type="ARBA" id="ARBA00023136"/>
    </source>
</evidence>
<dbReference type="Pfam" id="PF05063">
    <property type="entry name" value="MT-A70"/>
    <property type="match status" value="2"/>
</dbReference>
<keyword evidence="2 7" id="KW-0812">Transmembrane</keyword>
<accession>A0A9J2PNH3</accession>
<name>A0A9J2PNH3_ASCLU</name>
<feature type="transmembrane region" description="Helical" evidence="7">
    <location>
        <begin position="191"/>
        <end position="213"/>
    </location>
</feature>
<evidence type="ECO:0000256" key="2">
    <source>
        <dbReference type="ARBA" id="ARBA00022692"/>
    </source>
</evidence>
<evidence type="ECO:0000313" key="9">
    <source>
        <dbReference type="WBParaSite" id="ALUE_0001109601-mRNA-1"/>
    </source>
</evidence>
<evidence type="ECO:0000256" key="3">
    <source>
        <dbReference type="ARBA" id="ARBA00022989"/>
    </source>
</evidence>
<feature type="transmembrane region" description="Helical" evidence="7">
    <location>
        <begin position="253"/>
        <end position="273"/>
    </location>
</feature>
<dbReference type="InterPro" id="IPR002052">
    <property type="entry name" value="DNA_methylase_N6_adenine_CS"/>
</dbReference>
<dbReference type="InterPro" id="IPR007757">
    <property type="entry name" value="MT-A70-like"/>
</dbReference>
<proteinExistence type="inferred from homology"/>
<comment type="subcellular location">
    <subcellularLocation>
        <location evidence="1">Membrane</location>
        <topology evidence="1">Multi-pass membrane protein</topology>
    </subcellularLocation>
</comment>
<feature type="region of interest" description="Disordered" evidence="6">
    <location>
        <begin position="57"/>
        <end position="86"/>
    </location>
</feature>
<dbReference type="InterPro" id="IPR003689">
    <property type="entry name" value="ZIP"/>
</dbReference>
<keyword evidence="8" id="KW-1185">Reference proteome</keyword>
<dbReference type="SUPFAM" id="SSF53335">
    <property type="entry name" value="S-adenosyl-L-methionine-dependent methyltransferases"/>
    <property type="match status" value="1"/>
</dbReference>
<evidence type="ECO:0000313" key="8">
    <source>
        <dbReference type="Proteomes" id="UP000036681"/>
    </source>
</evidence>
<keyword evidence="3 7" id="KW-1133">Transmembrane helix</keyword>
<dbReference type="PROSITE" id="PS00092">
    <property type="entry name" value="N6_MTASE"/>
    <property type="match status" value="1"/>
</dbReference>
<keyword evidence="4 7" id="KW-0472">Membrane</keyword>
<dbReference type="WBParaSite" id="ALUE_0001109601-mRNA-1">
    <property type="protein sequence ID" value="ALUE_0001109601-mRNA-1"/>
    <property type="gene ID" value="ALUE_0001109601"/>
</dbReference>
<comment type="similarity">
    <text evidence="5">Belongs to the MT-A70-like family.</text>
</comment>
<dbReference type="PANTHER" id="PTHR12829">
    <property type="entry name" value="N6-ADENOSINE-METHYLTRANSFERASE"/>
    <property type="match status" value="1"/>
</dbReference>
<dbReference type="GO" id="GO:0008168">
    <property type="term" value="F:methyltransferase activity"/>
    <property type="evidence" value="ECO:0007669"/>
    <property type="project" value="InterPro"/>
</dbReference>
<dbReference type="GO" id="GO:0016020">
    <property type="term" value="C:membrane"/>
    <property type="evidence" value="ECO:0007669"/>
    <property type="project" value="UniProtKB-SubCell"/>
</dbReference>
<evidence type="ECO:0000256" key="1">
    <source>
        <dbReference type="ARBA" id="ARBA00004141"/>
    </source>
</evidence>